<dbReference type="EMBL" id="FNBU01000008">
    <property type="protein sequence ID" value="SDF36621.1"/>
    <property type="molecule type" value="Genomic_DNA"/>
</dbReference>
<dbReference type="GO" id="GO:0016020">
    <property type="term" value="C:membrane"/>
    <property type="evidence" value="ECO:0007669"/>
    <property type="project" value="InterPro"/>
</dbReference>
<dbReference type="STRING" id="1123285.SAMN05660235_01340"/>
<reference evidence="3" key="1">
    <citation type="submission" date="2016-10" db="EMBL/GenBank/DDBJ databases">
        <authorList>
            <person name="Varghese N."/>
            <person name="Submissions S."/>
        </authorList>
    </citation>
    <scope>NUCLEOTIDE SEQUENCE [LARGE SCALE GENOMIC DNA]</scope>
    <source>
        <strain evidence="3">DSM 23256</strain>
    </source>
</reference>
<dbReference type="InterPro" id="IPR017516">
    <property type="entry name" value="AbrB_dup"/>
</dbReference>
<name>A0A1G7KHQ3_9FIRM</name>
<evidence type="ECO:0000313" key="2">
    <source>
        <dbReference type="EMBL" id="SDF36621.1"/>
    </source>
</evidence>
<dbReference type="GO" id="GO:0010468">
    <property type="term" value="P:regulation of gene expression"/>
    <property type="evidence" value="ECO:0007669"/>
    <property type="project" value="InterPro"/>
</dbReference>
<feature type="transmembrane region" description="Helical" evidence="1">
    <location>
        <begin position="259"/>
        <end position="282"/>
    </location>
</feature>
<feature type="transmembrane region" description="Helical" evidence="1">
    <location>
        <begin position="324"/>
        <end position="342"/>
    </location>
</feature>
<evidence type="ECO:0000313" key="3">
    <source>
        <dbReference type="Proteomes" id="UP000243333"/>
    </source>
</evidence>
<proteinExistence type="predicted"/>
<protein>
    <recommendedName>
        <fullName evidence="4">AbrB family transcriptional regulator</fullName>
    </recommendedName>
</protein>
<keyword evidence="1" id="KW-0472">Membrane</keyword>
<gene>
    <name evidence="2" type="ORF">SAMN05660235_01340</name>
</gene>
<feature type="transmembrane region" description="Helical" evidence="1">
    <location>
        <begin position="230"/>
        <end position="247"/>
    </location>
</feature>
<dbReference type="Pfam" id="PF05145">
    <property type="entry name" value="AbrB"/>
    <property type="match status" value="1"/>
</dbReference>
<dbReference type="PIRSF" id="PIRSF038991">
    <property type="entry name" value="Protein_AbrB"/>
    <property type="match status" value="1"/>
</dbReference>
<dbReference type="OrthoDB" id="5460360at2"/>
<dbReference type="PANTHER" id="PTHR38457:SF1">
    <property type="entry name" value="REGULATOR ABRB-RELATED"/>
    <property type="match status" value="1"/>
</dbReference>
<accession>A0A1G7KHQ3</accession>
<dbReference type="Proteomes" id="UP000243333">
    <property type="component" value="Unassembled WGS sequence"/>
</dbReference>
<dbReference type="InterPro" id="IPR007820">
    <property type="entry name" value="AbrB_fam"/>
</dbReference>
<keyword evidence="3" id="KW-1185">Reference proteome</keyword>
<sequence>MLLKSLPVFFVACAGGSLFSLSHIPLPWTLGPMVAAVLWKTWLKKPVYWPKKMRNIGMLVLGYVMGSPFTPETGRQIIGQLPAMLAVTLLIIAVCLTTSYLAGRATGIGLANSLIGGMPGGLSQMAMICEETKGTDVSVVTIMQTIRLLTVVFTVPFVALHGIAGKTSAVKPQAAPITIQDIPLLCVFFVAIICAISFIKYIRFPSPYVIGPVLGTAALTLAGIHAPVLPPPVIAAAQIFVGIKMGLDLEVTRLSNWRTIALSSFASVITAIFLLLGAAYLLSLLSSIPLITVFISMAPGGMSEMALTAMIANADLSTVVAYQLFRLLFILVVAIPTARWWLTRNEHNLCSSTGIQK</sequence>
<organism evidence="2 3">
    <name type="scientific">Sporolituus thermophilus DSM 23256</name>
    <dbReference type="NCBI Taxonomy" id="1123285"/>
    <lineage>
        <taxon>Bacteria</taxon>
        <taxon>Bacillati</taxon>
        <taxon>Bacillota</taxon>
        <taxon>Negativicutes</taxon>
        <taxon>Selenomonadales</taxon>
        <taxon>Sporomusaceae</taxon>
        <taxon>Sporolituus</taxon>
    </lineage>
</organism>
<keyword evidence="1" id="KW-1133">Transmembrane helix</keyword>
<feature type="transmembrane region" description="Helical" evidence="1">
    <location>
        <begin position="288"/>
        <end position="312"/>
    </location>
</feature>
<keyword evidence="1" id="KW-0812">Transmembrane</keyword>
<evidence type="ECO:0000256" key="1">
    <source>
        <dbReference type="SAM" id="Phobius"/>
    </source>
</evidence>
<dbReference type="PANTHER" id="PTHR38457">
    <property type="entry name" value="REGULATOR ABRB-RELATED"/>
    <property type="match status" value="1"/>
</dbReference>
<feature type="transmembrane region" description="Helical" evidence="1">
    <location>
        <begin position="148"/>
        <end position="165"/>
    </location>
</feature>
<dbReference type="RefSeq" id="WP_093689284.1">
    <property type="nucleotide sequence ID" value="NZ_FNBU01000008.1"/>
</dbReference>
<feature type="transmembrane region" description="Helical" evidence="1">
    <location>
        <begin position="83"/>
        <end position="103"/>
    </location>
</feature>
<feature type="transmembrane region" description="Helical" evidence="1">
    <location>
        <begin position="177"/>
        <end position="199"/>
    </location>
</feature>
<dbReference type="NCBIfam" id="TIGR03082">
    <property type="entry name" value="Gneg_AbrB_dup"/>
    <property type="match status" value="2"/>
</dbReference>
<dbReference type="AlphaFoldDB" id="A0A1G7KHQ3"/>
<evidence type="ECO:0008006" key="4">
    <source>
        <dbReference type="Google" id="ProtNLM"/>
    </source>
</evidence>